<sequence length="537" mass="58797">MEGPSPTTSANGISKFPAFAPDHFPRGSHDGGQSSFRYPSSSPSRDSPNPIDNDRWQPRRLSRATRPPNGSVYHPSPSRKGHGRQKSLSEAFRTIRTRSGSMSQNAHEIADALKAPVSPRLVLLCAIWYGTSMLANTSAGQILNTFPKPVTLTVIQFTCVSTWCLFLSWLSKQYPPLKDHIPALRNGIRPPTKDLIYTTLPLTGFMIGGHILTSDAMSRIPVSLVHTIKGLTPLITVAAYRFVFHVHYSVATYLSLIPLTVGVIMACSTNFSGNFLGLCSAFASAILFVTQNIISKKLFNDAAAAELDGGRNNKKPDKLNLLCYSSALALLFCLPLWLWSEGFTIIADLLHDASIDLSNKKGSLDHGRLALEYLFNGTFHFAQSLVAFTLLSMVSPVTYSVASLIKRVFVICFAIIWFGNRVSGIQGIGIAFTFLGLYLYDRTSDANKADRRARLQLKEPTLLPLHEKPFESPSYTESPGGFVNGFQGVGKGEEKRHDAAGPGRPDHMGNGWLPPGTKAEETWKREDVTNGQTVPVS</sequence>
<evidence type="ECO:0000256" key="2">
    <source>
        <dbReference type="ARBA" id="ARBA00004477"/>
    </source>
</evidence>
<feature type="region of interest" description="Disordered" evidence="8">
    <location>
        <begin position="1"/>
        <end position="88"/>
    </location>
</feature>
<evidence type="ECO:0000256" key="3">
    <source>
        <dbReference type="ARBA" id="ARBA00010425"/>
    </source>
</evidence>
<evidence type="ECO:0000256" key="1">
    <source>
        <dbReference type="ARBA" id="ARBA00003420"/>
    </source>
</evidence>
<comment type="subunit">
    <text evidence="4">Homooligomer.</text>
</comment>
<evidence type="ECO:0000259" key="10">
    <source>
        <dbReference type="Pfam" id="PF03151"/>
    </source>
</evidence>
<comment type="function">
    <text evidence="1">Involved in the import of GDP-mannose from the cytoplasm into the Golgi lumen.</text>
</comment>
<feature type="compositionally biased region" description="Basic and acidic residues" evidence="8">
    <location>
        <begin position="491"/>
        <end position="507"/>
    </location>
</feature>
<evidence type="ECO:0000256" key="9">
    <source>
        <dbReference type="SAM" id="Phobius"/>
    </source>
</evidence>
<dbReference type="EMBL" id="MU007062">
    <property type="protein sequence ID" value="KAF2427164.1"/>
    <property type="molecule type" value="Genomic_DNA"/>
</dbReference>
<feature type="region of interest" description="Disordered" evidence="8">
    <location>
        <begin position="486"/>
        <end position="537"/>
    </location>
</feature>
<organism evidence="11 12">
    <name type="scientific">Tothia fuscella</name>
    <dbReference type="NCBI Taxonomy" id="1048955"/>
    <lineage>
        <taxon>Eukaryota</taxon>
        <taxon>Fungi</taxon>
        <taxon>Dikarya</taxon>
        <taxon>Ascomycota</taxon>
        <taxon>Pezizomycotina</taxon>
        <taxon>Dothideomycetes</taxon>
        <taxon>Pleosporomycetidae</taxon>
        <taxon>Venturiales</taxon>
        <taxon>Cylindrosympodiaceae</taxon>
        <taxon>Tothia</taxon>
    </lineage>
</organism>
<feature type="compositionally biased region" description="Basic and acidic residues" evidence="8">
    <location>
        <begin position="518"/>
        <end position="528"/>
    </location>
</feature>
<name>A0A9P4NLC8_9PEZI</name>
<dbReference type="PANTHER" id="PTHR11132">
    <property type="entry name" value="SOLUTE CARRIER FAMILY 35"/>
    <property type="match status" value="1"/>
</dbReference>
<gene>
    <name evidence="11" type="ORF">EJ08DRAFT_651610</name>
</gene>
<comment type="caution">
    <text evidence="11">The sequence shown here is derived from an EMBL/GenBank/DDBJ whole genome shotgun (WGS) entry which is preliminary data.</text>
</comment>
<evidence type="ECO:0000256" key="7">
    <source>
        <dbReference type="ARBA" id="ARBA00023136"/>
    </source>
</evidence>
<evidence type="ECO:0000313" key="12">
    <source>
        <dbReference type="Proteomes" id="UP000800235"/>
    </source>
</evidence>
<comment type="similarity">
    <text evidence="3">Belongs to the TPT transporter family. SLC35D subfamily.</text>
</comment>
<feature type="domain" description="Sugar phosphate transporter" evidence="10">
    <location>
        <begin position="120"/>
        <end position="440"/>
    </location>
</feature>
<dbReference type="InterPro" id="IPR037185">
    <property type="entry name" value="EmrE-like"/>
</dbReference>
<dbReference type="InterPro" id="IPR050186">
    <property type="entry name" value="TPT_transporter"/>
</dbReference>
<feature type="compositionally biased region" description="Polar residues" evidence="8">
    <location>
        <begin position="1"/>
        <end position="12"/>
    </location>
</feature>
<comment type="subcellular location">
    <subcellularLocation>
        <location evidence="2">Endoplasmic reticulum membrane</location>
        <topology evidence="2">Multi-pass membrane protein</topology>
    </subcellularLocation>
</comment>
<evidence type="ECO:0000256" key="8">
    <source>
        <dbReference type="SAM" id="MobiDB-lite"/>
    </source>
</evidence>
<dbReference type="OrthoDB" id="1588579at2759"/>
<feature type="transmembrane region" description="Helical" evidence="9">
    <location>
        <begin position="373"/>
        <end position="391"/>
    </location>
</feature>
<reference evidence="11" key="1">
    <citation type="journal article" date="2020" name="Stud. Mycol.">
        <title>101 Dothideomycetes genomes: a test case for predicting lifestyles and emergence of pathogens.</title>
        <authorList>
            <person name="Haridas S."/>
            <person name="Albert R."/>
            <person name="Binder M."/>
            <person name="Bloem J."/>
            <person name="Labutti K."/>
            <person name="Salamov A."/>
            <person name="Andreopoulos B."/>
            <person name="Baker S."/>
            <person name="Barry K."/>
            <person name="Bills G."/>
            <person name="Bluhm B."/>
            <person name="Cannon C."/>
            <person name="Castanera R."/>
            <person name="Culley D."/>
            <person name="Daum C."/>
            <person name="Ezra D."/>
            <person name="Gonzalez J."/>
            <person name="Henrissat B."/>
            <person name="Kuo A."/>
            <person name="Liang C."/>
            <person name="Lipzen A."/>
            <person name="Lutzoni F."/>
            <person name="Magnuson J."/>
            <person name="Mondo S."/>
            <person name="Nolan M."/>
            <person name="Ohm R."/>
            <person name="Pangilinan J."/>
            <person name="Park H.-J."/>
            <person name="Ramirez L."/>
            <person name="Alfaro M."/>
            <person name="Sun H."/>
            <person name="Tritt A."/>
            <person name="Yoshinaga Y."/>
            <person name="Zwiers L.-H."/>
            <person name="Turgeon B."/>
            <person name="Goodwin S."/>
            <person name="Spatafora J."/>
            <person name="Crous P."/>
            <person name="Grigoriev I."/>
        </authorList>
    </citation>
    <scope>NUCLEOTIDE SEQUENCE</scope>
    <source>
        <strain evidence="11">CBS 130266</strain>
    </source>
</reference>
<dbReference type="AlphaFoldDB" id="A0A9P4NLC8"/>
<evidence type="ECO:0000256" key="5">
    <source>
        <dbReference type="ARBA" id="ARBA00022692"/>
    </source>
</evidence>
<dbReference type="Proteomes" id="UP000800235">
    <property type="component" value="Unassembled WGS sequence"/>
</dbReference>
<evidence type="ECO:0000256" key="6">
    <source>
        <dbReference type="ARBA" id="ARBA00022989"/>
    </source>
</evidence>
<keyword evidence="6 9" id="KW-1133">Transmembrane helix</keyword>
<keyword evidence="5 9" id="KW-0812">Transmembrane</keyword>
<feature type="transmembrane region" description="Helical" evidence="9">
    <location>
        <begin position="275"/>
        <end position="294"/>
    </location>
</feature>
<evidence type="ECO:0000313" key="11">
    <source>
        <dbReference type="EMBL" id="KAF2427164.1"/>
    </source>
</evidence>
<protein>
    <submittedName>
        <fullName evidence="11">TPT-domain-containing protein</fullName>
    </submittedName>
</protein>
<evidence type="ECO:0000256" key="4">
    <source>
        <dbReference type="ARBA" id="ARBA00011182"/>
    </source>
</evidence>
<dbReference type="GO" id="GO:0005789">
    <property type="term" value="C:endoplasmic reticulum membrane"/>
    <property type="evidence" value="ECO:0007669"/>
    <property type="project" value="UniProtKB-SubCell"/>
</dbReference>
<feature type="transmembrane region" description="Helical" evidence="9">
    <location>
        <begin position="121"/>
        <end position="143"/>
    </location>
</feature>
<feature type="transmembrane region" description="Helical" evidence="9">
    <location>
        <begin position="250"/>
        <end position="269"/>
    </location>
</feature>
<keyword evidence="12" id="KW-1185">Reference proteome</keyword>
<dbReference type="InterPro" id="IPR004853">
    <property type="entry name" value="Sugar_P_trans_dom"/>
</dbReference>
<feature type="transmembrane region" description="Helical" evidence="9">
    <location>
        <begin position="321"/>
        <end position="340"/>
    </location>
</feature>
<proteinExistence type="inferred from homology"/>
<feature type="compositionally biased region" description="Low complexity" evidence="8">
    <location>
        <begin position="34"/>
        <end position="50"/>
    </location>
</feature>
<keyword evidence="7 9" id="KW-0472">Membrane</keyword>
<dbReference type="Pfam" id="PF03151">
    <property type="entry name" value="TPT"/>
    <property type="match status" value="1"/>
</dbReference>
<dbReference type="SUPFAM" id="SSF103481">
    <property type="entry name" value="Multidrug resistance efflux transporter EmrE"/>
    <property type="match status" value="1"/>
</dbReference>
<accession>A0A9P4NLC8</accession>
<feature type="transmembrane region" description="Helical" evidence="9">
    <location>
        <begin position="149"/>
        <end position="170"/>
    </location>
</feature>